<proteinExistence type="predicted"/>
<evidence type="ECO:0000256" key="1">
    <source>
        <dbReference type="SAM" id="SignalP"/>
    </source>
</evidence>
<evidence type="ECO:0000313" key="3">
    <source>
        <dbReference type="EMBL" id="SNT35313.1"/>
    </source>
</evidence>
<evidence type="ECO:0000259" key="2">
    <source>
        <dbReference type="SMART" id="SM00849"/>
    </source>
</evidence>
<dbReference type="Proteomes" id="UP000198356">
    <property type="component" value="Unassembled WGS sequence"/>
</dbReference>
<feature type="chain" id="PRO_5011969430" evidence="1">
    <location>
        <begin position="20"/>
        <end position="334"/>
    </location>
</feature>
<protein>
    <submittedName>
        <fullName evidence="3">Glyoxylase, beta-lactamase superfamily II</fullName>
    </submittedName>
</protein>
<dbReference type="SMART" id="SM00849">
    <property type="entry name" value="Lactamase_B"/>
    <property type="match status" value="1"/>
</dbReference>
<dbReference type="InterPro" id="IPR001279">
    <property type="entry name" value="Metallo-B-lactamas"/>
</dbReference>
<dbReference type="SUPFAM" id="SSF56281">
    <property type="entry name" value="Metallo-hydrolase/oxidoreductase"/>
    <property type="match status" value="1"/>
</dbReference>
<accession>A0A239LZU0</accession>
<organism evidence="3 4">
    <name type="scientific">Granulicella rosea</name>
    <dbReference type="NCBI Taxonomy" id="474952"/>
    <lineage>
        <taxon>Bacteria</taxon>
        <taxon>Pseudomonadati</taxon>
        <taxon>Acidobacteriota</taxon>
        <taxon>Terriglobia</taxon>
        <taxon>Terriglobales</taxon>
        <taxon>Acidobacteriaceae</taxon>
        <taxon>Granulicella</taxon>
    </lineage>
</organism>
<keyword evidence="1" id="KW-0732">Signal</keyword>
<sequence length="334" mass="37146">MKTLAPALLALALSTSLHAQFAQPDGGTVRPGKLPLTWSTGGPKCMEMPEWQVHEYNPDLFILRQSGCTDYEKPFVYLFFGKDRALLYDTGSRKGNLAPTLQHVVHQWMTRNQRTSMPVVVTHSHSHGDHIAGDADIQALKDAAMPIAFIAPTVDAVKTLYNIANWPEQTGSIDLGGRVLDAIPIPGHDTASIALYDRQTGVLLTGDSVYPGRIYIRDFDAFTKSTTRLVEFTKDKPVAHILGCHIEETRTPFLDYPVGTIYQPDEHALELSRGTLLEMQAALATLNGTPKRVAYRDFSLWPSGPAFRAQDGSQNTFKQTQQFQLDHMWDQTKP</sequence>
<dbReference type="Gene3D" id="3.60.15.10">
    <property type="entry name" value="Ribonuclease Z/Hydroxyacylglutathione hydrolase-like"/>
    <property type="match status" value="1"/>
</dbReference>
<dbReference type="Pfam" id="PF00753">
    <property type="entry name" value="Lactamase_B"/>
    <property type="match status" value="1"/>
</dbReference>
<dbReference type="InterPro" id="IPR036866">
    <property type="entry name" value="RibonucZ/Hydroxyglut_hydro"/>
</dbReference>
<dbReference type="InterPro" id="IPR050855">
    <property type="entry name" value="NDM-1-like"/>
</dbReference>
<dbReference type="AlphaFoldDB" id="A0A239LZU0"/>
<dbReference type="RefSeq" id="WP_176441856.1">
    <property type="nucleotide sequence ID" value="NZ_FZOU01000008.1"/>
</dbReference>
<name>A0A239LZU0_9BACT</name>
<dbReference type="EMBL" id="FZOU01000008">
    <property type="protein sequence ID" value="SNT35313.1"/>
    <property type="molecule type" value="Genomic_DNA"/>
</dbReference>
<keyword evidence="4" id="KW-1185">Reference proteome</keyword>
<feature type="domain" description="Metallo-beta-lactamase" evidence="2">
    <location>
        <begin position="73"/>
        <end position="245"/>
    </location>
</feature>
<dbReference type="PANTHER" id="PTHR42951">
    <property type="entry name" value="METALLO-BETA-LACTAMASE DOMAIN-CONTAINING"/>
    <property type="match status" value="1"/>
</dbReference>
<evidence type="ECO:0000313" key="4">
    <source>
        <dbReference type="Proteomes" id="UP000198356"/>
    </source>
</evidence>
<reference evidence="3 4" key="1">
    <citation type="submission" date="2017-06" db="EMBL/GenBank/DDBJ databases">
        <authorList>
            <person name="Kim H.J."/>
            <person name="Triplett B.A."/>
        </authorList>
    </citation>
    <scope>NUCLEOTIDE SEQUENCE [LARGE SCALE GENOMIC DNA]</scope>
    <source>
        <strain evidence="3 4">DSM 18704</strain>
    </source>
</reference>
<gene>
    <name evidence="3" type="ORF">SAMN05421770_10866</name>
</gene>
<feature type="signal peptide" evidence="1">
    <location>
        <begin position="1"/>
        <end position="19"/>
    </location>
</feature>